<organism evidence="2 3">
    <name type="scientific">Candolleomyces eurysporus</name>
    <dbReference type="NCBI Taxonomy" id="2828524"/>
    <lineage>
        <taxon>Eukaryota</taxon>
        <taxon>Fungi</taxon>
        <taxon>Dikarya</taxon>
        <taxon>Basidiomycota</taxon>
        <taxon>Agaricomycotina</taxon>
        <taxon>Agaricomycetes</taxon>
        <taxon>Agaricomycetidae</taxon>
        <taxon>Agaricales</taxon>
        <taxon>Agaricineae</taxon>
        <taxon>Psathyrellaceae</taxon>
        <taxon>Candolleomyces</taxon>
    </lineage>
</organism>
<evidence type="ECO:0000313" key="3">
    <source>
        <dbReference type="Proteomes" id="UP001140091"/>
    </source>
</evidence>
<feature type="compositionally biased region" description="Low complexity" evidence="1">
    <location>
        <begin position="678"/>
        <end position="688"/>
    </location>
</feature>
<feature type="compositionally biased region" description="Low complexity" evidence="1">
    <location>
        <begin position="623"/>
        <end position="633"/>
    </location>
</feature>
<feature type="compositionally biased region" description="Polar residues" evidence="1">
    <location>
        <begin position="1"/>
        <end position="22"/>
    </location>
</feature>
<evidence type="ECO:0000256" key="1">
    <source>
        <dbReference type="SAM" id="MobiDB-lite"/>
    </source>
</evidence>
<dbReference type="OrthoDB" id="3002782at2759"/>
<feature type="compositionally biased region" description="Low complexity" evidence="1">
    <location>
        <begin position="641"/>
        <end position="650"/>
    </location>
</feature>
<sequence length="718" mass="79834">MSSELTPKSQSPIALVKTSASSDAELEPYHGLNDHESFDRERSTMDGRFHQIQLTYLEARRVEYLFATAEQKKEIALSASNHLIMLVEKAGREVSDIERAGMAKNVREWFSQKCRKKKDIPEFGPRYMGRSVFARSNKTRIAARQRQLFQKRLGYEAPGESLDFELDEIDTASGDEEESEGGLPDYGGKAPTLFYFYKKALKYEWDLLTRDDQLLYEKRAAEWREHGVTEEEKARLAEKDLVPYVERFCHTMFKHLGVRVAVLCGRVNLSGELRVSMLDFNQDFGGVGFKQNNREAIKNTGVMPLWAKYNASVMGLSSNPYEVPWELKVNGYGEPLLKDPMNIPDLYQRWISLPKTLRAFIKGHYACASGRNSSKVRPPWGEMFKRPRSFFSADHVPDKYLPIFRDPSKVDVDLVEELLNLFYSKQKEGKTAFEFHSYLGSKGVFNPRLPREAIQASSAEDGELTPLPKPKPKKRAQKAKKPSPTQPTAAQKNHQKAELDGAGEKVKLDTPTPTVAPIVQVPATPALDDEADWEDVLPQVPVSKPTRIPARKKAVVLDSDGDTADLRSLSAPATPMESMPDKPPRLPIQSMPAAVESSPLQPIFSPTKQKTRRKAQQTLTMQSSATPLPAADATPPPITPPTIDSPINIPQSVPAAKRKASKRGTTKVAKGQEPVGGSSAAAANPSSSAEEKALLADAASLGALEMGKRVRKPRIRDS</sequence>
<proteinExistence type="predicted"/>
<comment type="caution">
    <text evidence="2">The sequence shown here is derived from an EMBL/GenBank/DDBJ whole genome shotgun (WGS) entry which is preliminary data.</text>
</comment>
<name>A0A9W8ME53_9AGAR</name>
<feature type="compositionally biased region" description="Basic residues" evidence="1">
    <location>
        <begin position="470"/>
        <end position="481"/>
    </location>
</feature>
<feature type="compositionally biased region" description="Basic and acidic residues" evidence="1">
    <location>
        <begin position="32"/>
        <end position="42"/>
    </location>
</feature>
<feature type="region of interest" description="Disordered" evidence="1">
    <location>
        <begin position="456"/>
        <end position="499"/>
    </location>
</feature>
<feature type="compositionally biased region" description="Polar residues" evidence="1">
    <location>
        <begin position="598"/>
        <end position="608"/>
    </location>
</feature>
<gene>
    <name evidence="2" type="ORF">H1R20_g9844</name>
</gene>
<reference evidence="2" key="1">
    <citation type="submission" date="2022-06" db="EMBL/GenBank/DDBJ databases">
        <title>Genome Sequence of Candolleomyces eurysporus.</title>
        <authorList>
            <person name="Buettner E."/>
        </authorList>
    </citation>
    <scope>NUCLEOTIDE SEQUENCE</scope>
    <source>
        <strain evidence="2">VTCC 930004</strain>
    </source>
</reference>
<dbReference type="AlphaFoldDB" id="A0A9W8ME53"/>
<feature type="compositionally biased region" description="Basic residues" evidence="1">
    <location>
        <begin position="656"/>
        <end position="665"/>
    </location>
</feature>
<feature type="region of interest" description="Disordered" evidence="1">
    <location>
        <begin position="553"/>
        <end position="692"/>
    </location>
</feature>
<accession>A0A9W8ME53</accession>
<protein>
    <submittedName>
        <fullName evidence="2">Uncharacterized protein</fullName>
    </submittedName>
</protein>
<feature type="non-terminal residue" evidence="2">
    <location>
        <position position="1"/>
    </location>
</feature>
<keyword evidence="3" id="KW-1185">Reference proteome</keyword>
<feature type="region of interest" description="Disordered" evidence="1">
    <location>
        <begin position="1"/>
        <end position="42"/>
    </location>
</feature>
<evidence type="ECO:0000313" key="2">
    <source>
        <dbReference type="EMBL" id="KAJ2927246.1"/>
    </source>
</evidence>
<dbReference type="EMBL" id="JANBPK010001021">
    <property type="protein sequence ID" value="KAJ2927246.1"/>
    <property type="molecule type" value="Genomic_DNA"/>
</dbReference>
<dbReference type="Proteomes" id="UP001140091">
    <property type="component" value="Unassembled WGS sequence"/>
</dbReference>